<feature type="domain" description="Resolvase/invertase-type recombinase catalytic" evidence="3">
    <location>
        <begin position="2"/>
        <end position="146"/>
    </location>
</feature>
<dbReference type="InterPro" id="IPR025827">
    <property type="entry name" value="Zn_ribbon_recom_dom"/>
</dbReference>
<dbReference type="InterPro" id="IPR011109">
    <property type="entry name" value="DNA_bind_recombinase_dom"/>
</dbReference>
<evidence type="ECO:0000256" key="1">
    <source>
        <dbReference type="SAM" id="Coils"/>
    </source>
</evidence>
<feature type="coiled-coil region" evidence="1">
    <location>
        <begin position="341"/>
        <end position="436"/>
    </location>
</feature>
<dbReference type="CDD" id="cd00338">
    <property type="entry name" value="Ser_Recombinase"/>
    <property type="match status" value="1"/>
</dbReference>
<evidence type="ECO:0000259" key="4">
    <source>
        <dbReference type="PROSITE" id="PS51737"/>
    </source>
</evidence>
<dbReference type="PROSITE" id="PS51736">
    <property type="entry name" value="RECOMBINASES_3"/>
    <property type="match status" value="1"/>
</dbReference>
<dbReference type="GO" id="GO:0003677">
    <property type="term" value="F:DNA binding"/>
    <property type="evidence" value="ECO:0007669"/>
    <property type="project" value="InterPro"/>
</dbReference>
<proteinExistence type="predicted"/>
<feature type="region of interest" description="Disordered" evidence="2">
    <location>
        <begin position="1"/>
        <end position="20"/>
    </location>
</feature>
<dbReference type="EMBL" id="CP068053">
    <property type="protein sequence ID" value="QQS99975.1"/>
    <property type="molecule type" value="Genomic_DNA"/>
</dbReference>
<dbReference type="Pfam" id="PF13408">
    <property type="entry name" value="Zn_ribbon_recom"/>
    <property type="match status" value="1"/>
</dbReference>
<evidence type="ECO:0000313" key="6">
    <source>
        <dbReference type="Proteomes" id="UP000595254"/>
    </source>
</evidence>
<dbReference type="SUPFAM" id="SSF53041">
    <property type="entry name" value="Resolvase-like"/>
    <property type="match status" value="1"/>
</dbReference>
<dbReference type="Gene3D" id="3.40.50.1390">
    <property type="entry name" value="Resolvase, N-terminal catalytic domain"/>
    <property type="match status" value="1"/>
</dbReference>
<keyword evidence="6" id="KW-1185">Reference proteome</keyword>
<dbReference type="RefSeq" id="WP_040373587.1">
    <property type="nucleotide sequence ID" value="NZ_CP068053.1"/>
</dbReference>
<dbReference type="PANTHER" id="PTHR30461">
    <property type="entry name" value="DNA-INVERTASE FROM LAMBDOID PROPHAGE"/>
    <property type="match status" value="1"/>
</dbReference>
<dbReference type="AlphaFoldDB" id="A0A974NLA0"/>
<evidence type="ECO:0000313" key="5">
    <source>
        <dbReference type="EMBL" id="QQS99975.1"/>
    </source>
</evidence>
<gene>
    <name evidence="5" type="ORF">I6J18_20730</name>
</gene>
<keyword evidence="1" id="KW-0175">Coiled coil</keyword>
<dbReference type="InterPro" id="IPR038109">
    <property type="entry name" value="DNA_bind_recomb_sf"/>
</dbReference>
<sequence>MKVAIYSRKSRDNGNGKEETLFNQSSSLKSYAEKKGYTYDLFEEVESSLNERPELTKVQLGIEQGLYNRIIIVHVDRLGRNISILSTIAKLCLTHNVMIETPETVYDMKDPSTKMMFGFQSVIAEAEMDNIRDRLAKGKYNTVAERGRHLVSVAPLGYSYDKNDKKLHVNPDQAPIVRKIVELALSGYSTRIIAEKVNQLGYKTAQGSFFKGDSIQRILKRRTYLGEGFYNSKRLGKSATAKDCHEPLITEEDFNTIQTLLKSRICKQNTKSLGIKSPLNKLLVCGKCGGGLTIQKNNKVSKDKQKDLSFYQVRPCHHHINEYTHCDNGGIKIGKLEKIVFEAIKDKKDSIKKELQRLLKNDVSGTKSRMESNLLNIKKELLNQDNQLDKLLNLYLKEKVSEEVYDTKSATIKEVKENLKSEIELLEYQLEKLDVSSQLTKVDKVIHLIDNFHEMAIEDQQATLRLLIEKVVLTKPKGQLKSSDTKVEIHFREL</sequence>
<dbReference type="InterPro" id="IPR006119">
    <property type="entry name" value="Resolv_N"/>
</dbReference>
<dbReference type="Pfam" id="PF07508">
    <property type="entry name" value="Recombinase"/>
    <property type="match status" value="1"/>
</dbReference>
<feature type="domain" description="Recombinase" evidence="4">
    <location>
        <begin position="155"/>
        <end position="267"/>
    </location>
</feature>
<dbReference type="GO" id="GO:0000150">
    <property type="term" value="F:DNA strand exchange activity"/>
    <property type="evidence" value="ECO:0007669"/>
    <property type="project" value="InterPro"/>
</dbReference>
<feature type="compositionally biased region" description="Basic and acidic residues" evidence="2">
    <location>
        <begin position="9"/>
        <end position="20"/>
    </location>
</feature>
<dbReference type="PANTHER" id="PTHR30461:SF23">
    <property type="entry name" value="DNA RECOMBINASE-RELATED"/>
    <property type="match status" value="1"/>
</dbReference>
<evidence type="ECO:0000259" key="3">
    <source>
        <dbReference type="PROSITE" id="PS51736"/>
    </source>
</evidence>
<dbReference type="PROSITE" id="PS51737">
    <property type="entry name" value="RECOMBINASE_DNA_BIND"/>
    <property type="match status" value="1"/>
</dbReference>
<evidence type="ECO:0000256" key="2">
    <source>
        <dbReference type="SAM" id="MobiDB-lite"/>
    </source>
</evidence>
<dbReference type="KEGG" id="ppsr:I6J18_20730"/>
<reference evidence="5 6" key="1">
    <citation type="submission" date="2021-01" db="EMBL/GenBank/DDBJ databases">
        <title>FDA dAtabase for Regulatory Grade micrObial Sequences (FDA-ARGOS): Supporting development and validation of Infectious Disease Dx tests.</title>
        <authorList>
            <person name="Nelson B."/>
            <person name="Plummer A."/>
            <person name="Tallon L."/>
            <person name="Sadzewicz L."/>
            <person name="Zhao X."/>
            <person name="Boylan J."/>
            <person name="Ott S."/>
            <person name="Bowen H."/>
            <person name="Vavikolanu K."/>
            <person name="Mehta A."/>
            <person name="Aluvathingal J."/>
            <person name="Nadendla S."/>
            <person name="Myers T."/>
            <person name="Yan Y."/>
            <person name="Sichtig H."/>
        </authorList>
    </citation>
    <scope>NUCLEOTIDE SEQUENCE [LARGE SCALE GENOMIC DNA]</scope>
    <source>
        <strain evidence="5 6">FDAARGOS_1161</strain>
    </source>
</reference>
<dbReference type="InterPro" id="IPR050639">
    <property type="entry name" value="SSR_resolvase"/>
</dbReference>
<dbReference type="InterPro" id="IPR036162">
    <property type="entry name" value="Resolvase-like_N_sf"/>
</dbReference>
<organism evidence="5 6">
    <name type="scientific">Peribacillus psychrosaccharolyticus</name>
    <name type="common">Bacillus psychrosaccharolyticus</name>
    <dbReference type="NCBI Taxonomy" id="1407"/>
    <lineage>
        <taxon>Bacteria</taxon>
        <taxon>Bacillati</taxon>
        <taxon>Bacillota</taxon>
        <taxon>Bacilli</taxon>
        <taxon>Bacillales</taxon>
        <taxon>Bacillaceae</taxon>
        <taxon>Peribacillus</taxon>
    </lineage>
</organism>
<name>A0A974NLA0_PERPY</name>
<dbReference type="Gene3D" id="3.90.1750.20">
    <property type="entry name" value="Putative Large Serine Recombinase, Chain B, Domain 2"/>
    <property type="match status" value="1"/>
</dbReference>
<accession>A0A974NLA0</accession>
<dbReference type="Proteomes" id="UP000595254">
    <property type="component" value="Chromosome"/>
</dbReference>
<dbReference type="SMART" id="SM00857">
    <property type="entry name" value="Resolvase"/>
    <property type="match status" value="1"/>
</dbReference>
<protein>
    <submittedName>
        <fullName evidence="5">Recombinase family protein</fullName>
    </submittedName>
</protein>
<dbReference type="Pfam" id="PF00239">
    <property type="entry name" value="Resolvase"/>
    <property type="match status" value="1"/>
</dbReference>